<name>A0A8T9C5Y3_9HELO</name>
<feature type="transmembrane region" description="Helical" evidence="6">
    <location>
        <begin position="89"/>
        <end position="109"/>
    </location>
</feature>
<evidence type="ECO:0000313" key="8">
    <source>
        <dbReference type="Proteomes" id="UP000469558"/>
    </source>
</evidence>
<feature type="transmembrane region" description="Helical" evidence="6">
    <location>
        <begin position="130"/>
        <end position="153"/>
    </location>
</feature>
<gene>
    <name evidence="7" type="primary">RSB1_2</name>
    <name evidence="7" type="ORF">LSUE1_G007640</name>
</gene>
<evidence type="ECO:0000256" key="5">
    <source>
        <dbReference type="SAM" id="MobiDB-lite"/>
    </source>
</evidence>
<dbReference type="EMBL" id="QGMK01001035">
    <property type="protein sequence ID" value="TVY73593.1"/>
    <property type="molecule type" value="Genomic_DNA"/>
</dbReference>
<evidence type="ECO:0000256" key="2">
    <source>
        <dbReference type="ARBA" id="ARBA00022692"/>
    </source>
</evidence>
<feature type="transmembrane region" description="Helical" evidence="6">
    <location>
        <begin position="31"/>
        <end position="49"/>
    </location>
</feature>
<evidence type="ECO:0000256" key="6">
    <source>
        <dbReference type="SAM" id="Phobius"/>
    </source>
</evidence>
<evidence type="ECO:0000256" key="3">
    <source>
        <dbReference type="ARBA" id="ARBA00022989"/>
    </source>
</evidence>
<feature type="region of interest" description="Disordered" evidence="5">
    <location>
        <begin position="284"/>
        <end position="305"/>
    </location>
</feature>
<dbReference type="PANTHER" id="PTHR31465:SF8">
    <property type="entry name" value="DOMAIN PROTEIN, PUTATIVE (AFU_ORTHOLOGUE AFUA_6G14140)-RELATED"/>
    <property type="match status" value="1"/>
</dbReference>
<feature type="transmembrane region" description="Helical" evidence="6">
    <location>
        <begin position="165"/>
        <end position="190"/>
    </location>
</feature>
<dbReference type="InterPro" id="IPR007568">
    <property type="entry name" value="RTA1"/>
</dbReference>
<protein>
    <submittedName>
        <fullName evidence="7">Sphingoid long-chain base transporter RSB1</fullName>
    </submittedName>
</protein>
<comment type="caution">
    <text evidence="7">The sequence shown here is derived from an EMBL/GenBank/DDBJ whole genome shotgun (WGS) entry which is preliminary data.</text>
</comment>
<keyword evidence="3 6" id="KW-1133">Transmembrane helix</keyword>
<evidence type="ECO:0000313" key="7">
    <source>
        <dbReference type="EMBL" id="TVY73593.1"/>
    </source>
</evidence>
<feature type="transmembrane region" description="Helical" evidence="6">
    <location>
        <begin position="56"/>
        <end position="77"/>
    </location>
</feature>
<feature type="compositionally biased region" description="Basic and acidic residues" evidence="5">
    <location>
        <begin position="290"/>
        <end position="305"/>
    </location>
</feature>
<keyword evidence="8" id="KW-1185">Reference proteome</keyword>
<dbReference type="OrthoDB" id="4521223at2759"/>
<proteinExistence type="predicted"/>
<accession>A0A8T9C5Y3</accession>
<dbReference type="AlphaFoldDB" id="A0A8T9C5Y3"/>
<dbReference type="Pfam" id="PF04479">
    <property type="entry name" value="RTA1"/>
    <property type="match status" value="1"/>
</dbReference>
<comment type="subcellular location">
    <subcellularLocation>
        <location evidence="1">Membrane</location>
        <topology evidence="1">Multi-pass membrane protein</topology>
    </subcellularLocation>
</comment>
<feature type="transmembrane region" description="Helical" evidence="6">
    <location>
        <begin position="250"/>
        <end position="274"/>
    </location>
</feature>
<feature type="transmembrane region" description="Helical" evidence="6">
    <location>
        <begin position="210"/>
        <end position="230"/>
    </location>
</feature>
<keyword evidence="4 6" id="KW-0472">Membrane</keyword>
<dbReference type="Proteomes" id="UP000469558">
    <property type="component" value="Unassembled WGS sequence"/>
</dbReference>
<sequence length="305" mass="32780">MPDYSTCTSVTPQCPVSATTYGYYPNLPGNIILSVVFGLCTIAQLGLSIKGRTWTWLAGLLIGCGLEFAGYIGRILMHSNPWSQNAFRLQIITLILGPSFIAAGVDLTLKHLVIHFGKQYSLIKPALYTWLFIGFDIFSILLQAAGGGIAAAGETNVDLLNTGDHLIVAGIALQVAQLVAFGVVSVYYGFNVYRHQKAGPARVSKVSGGLIYFMSMVAVAYVCILIRCVYRIPEMAGGWGSGLQRDETLFLVLDGAVVAIAAIALTLAHPAIFFPVMGNGQSHSQSNVEIKSERENGMTEESDTH</sequence>
<evidence type="ECO:0000256" key="1">
    <source>
        <dbReference type="ARBA" id="ARBA00004141"/>
    </source>
</evidence>
<evidence type="ECO:0000256" key="4">
    <source>
        <dbReference type="ARBA" id="ARBA00023136"/>
    </source>
</evidence>
<dbReference type="GO" id="GO:0000324">
    <property type="term" value="C:fungal-type vacuole"/>
    <property type="evidence" value="ECO:0007669"/>
    <property type="project" value="TreeGrafter"/>
</dbReference>
<dbReference type="PANTHER" id="PTHR31465">
    <property type="entry name" value="PROTEIN RTA1-RELATED"/>
    <property type="match status" value="1"/>
</dbReference>
<keyword evidence="2 6" id="KW-0812">Transmembrane</keyword>
<organism evidence="7 8">
    <name type="scientific">Lachnellula suecica</name>
    <dbReference type="NCBI Taxonomy" id="602035"/>
    <lineage>
        <taxon>Eukaryota</taxon>
        <taxon>Fungi</taxon>
        <taxon>Dikarya</taxon>
        <taxon>Ascomycota</taxon>
        <taxon>Pezizomycotina</taxon>
        <taxon>Leotiomycetes</taxon>
        <taxon>Helotiales</taxon>
        <taxon>Lachnaceae</taxon>
        <taxon>Lachnellula</taxon>
    </lineage>
</organism>
<reference evidence="7 8" key="1">
    <citation type="submission" date="2018-05" db="EMBL/GenBank/DDBJ databases">
        <title>Genome sequencing and assembly of the regulated plant pathogen Lachnellula willkommii and related sister species for the development of diagnostic species identification markers.</title>
        <authorList>
            <person name="Giroux E."/>
            <person name="Bilodeau G."/>
        </authorList>
    </citation>
    <scope>NUCLEOTIDE SEQUENCE [LARGE SCALE GENOMIC DNA]</scope>
    <source>
        <strain evidence="7 8">CBS 268.59</strain>
    </source>
</reference>
<dbReference type="GO" id="GO:0005886">
    <property type="term" value="C:plasma membrane"/>
    <property type="evidence" value="ECO:0007669"/>
    <property type="project" value="TreeGrafter"/>
</dbReference>